<sequence>TEFKFNILVTLARIHLEKGFPAKWRVIKSRIRTKYLKDAGSIEEAKKRCPDGFDQGNWELFVIRENDPNVIAINKQNADNRKRNLSDFCGGRQSYAQKLYLMDKASPEKQHGRVDEQVKLAHERITSSTSNEEGIDNYIDLNSDALVEVFSPEKKTYTRGVCSYTSKKQVLMHQVSSNAASGVQPPPSTNTPQAEVGSNSAHRPSQPSPQNLMNLFDHVDQDRRSVVQPKVHNQGMLVLVCCQRMEATVRASAVSTLAKFGALVDSLKPRIYVLLRHCLYDCDDEVS</sequence>
<name>A0A7J6XBB4_THATH</name>
<feature type="region of interest" description="Disordered" evidence="1">
    <location>
        <begin position="175"/>
        <end position="211"/>
    </location>
</feature>
<gene>
    <name evidence="2" type="ORF">FRX31_004146</name>
</gene>
<proteinExistence type="predicted"/>
<dbReference type="InterPro" id="IPR017106">
    <property type="entry name" value="Coatomer_gsu"/>
</dbReference>
<feature type="compositionally biased region" description="Polar residues" evidence="1">
    <location>
        <begin position="190"/>
        <end position="211"/>
    </location>
</feature>
<keyword evidence="3" id="KW-1185">Reference proteome</keyword>
<evidence type="ECO:0000313" key="3">
    <source>
        <dbReference type="Proteomes" id="UP000554482"/>
    </source>
</evidence>
<dbReference type="PANTHER" id="PTHR10261">
    <property type="entry name" value="COATOMER SUBUNIT GAMMA"/>
    <property type="match status" value="1"/>
</dbReference>
<dbReference type="GO" id="GO:0030126">
    <property type="term" value="C:COPI vesicle coat"/>
    <property type="evidence" value="ECO:0007669"/>
    <property type="project" value="TreeGrafter"/>
</dbReference>
<dbReference type="Proteomes" id="UP000554482">
    <property type="component" value="Unassembled WGS sequence"/>
</dbReference>
<reference evidence="2 3" key="1">
    <citation type="submission" date="2020-06" db="EMBL/GenBank/DDBJ databases">
        <title>Transcriptomic and genomic resources for Thalictrum thalictroides and T. hernandezii: Facilitating candidate gene discovery in an emerging model plant lineage.</title>
        <authorList>
            <person name="Arias T."/>
            <person name="Riano-Pachon D.M."/>
            <person name="Di Stilio V.S."/>
        </authorList>
    </citation>
    <scope>NUCLEOTIDE SEQUENCE [LARGE SCALE GENOMIC DNA]</scope>
    <source>
        <strain evidence="3">cv. WT478/WT964</strain>
        <tissue evidence="2">Leaves</tissue>
    </source>
</reference>
<dbReference type="OrthoDB" id="1998996at2759"/>
<organism evidence="2 3">
    <name type="scientific">Thalictrum thalictroides</name>
    <name type="common">Rue-anemone</name>
    <name type="synonym">Anemone thalictroides</name>
    <dbReference type="NCBI Taxonomy" id="46969"/>
    <lineage>
        <taxon>Eukaryota</taxon>
        <taxon>Viridiplantae</taxon>
        <taxon>Streptophyta</taxon>
        <taxon>Embryophyta</taxon>
        <taxon>Tracheophyta</taxon>
        <taxon>Spermatophyta</taxon>
        <taxon>Magnoliopsida</taxon>
        <taxon>Ranunculales</taxon>
        <taxon>Ranunculaceae</taxon>
        <taxon>Thalictroideae</taxon>
        <taxon>Thalictrum</taxon>
    </lineage>
</organism>
<dbReference type="GO" id="GO:0000139">
    <property type="term" value="C:Golgi membrane"/>
    <property type="evidence" value="ECO:0007669"/>
    <property type="project" value="TreeGrafter"/>
</dbReference>
<comment type="caution">
    <text evidence="2">The sequence shown here is derived from an EMBL/GenBank/DDBJ whole genome shotgun (WGS) entry which is preliminary data.</text>
</comment>
<dbReference type="AlphaFoldDB" id="A0A7J6XBB4"/>
<dbReference type="GO" id="GO:0006888">
    <property type="term" value="P:endoplasmic reticulum to Golgi vesicle-mediated transport"/>
    <property type="evidence" value="ECO:0007669"/>
    <property type="project" value="TreeGrafter"/>
</dbReference>
<dbReference type="GO" id="GO:0009306">
    <property type="term" value="P:protein secretion"/>
    <property type="evidence" value="ECO:0007669"/>
    <property type="project" value="TreeGrafter"/>
</dbReference>
<accession>A0A7J6XBB4</accession>
<protein>
    <submittedName>
        <fullName evidence="2">Uncharacterized protein</fullName>
    </submittedName>
</protein>
<dbReference type="EMBL" id="JABWDY010002960">
    <property type="protein sequence ID" value="KAF5206267.1"/>
    <property type="molecule type" value="Genomic_DNA"/>
</dbReference>
<evidence type="ECO:0000313" key="2">
    <source>
        <dbReference type="EMBL" id="KAF5206267.1"/>
    </source>
</evidence>
<evidence type="ECO:0000256" key="1">
    <source>
        <dbReference type="SAM" id="MobiDB-lite"/>
    </source>
</evidence>
<feature type="non-terminal residue" evidence="2">
    <location>
        <position position="1"/>
    </location>
</feature>
<dbReference type="GO" id="GO:0006891">
    <property type="term" value="P:intra-Golgi vesicle-mediated transport"/>
    <property type="evidence" value="ECO:0007669"/>
    <property type="project" value="TreeGrafter"/>
</dbReference>
<dbReference type="PANTHER" id="PTHR10261:SF0">
    <property type="entry name" value="COATOMER SUBUNIT GAMMA-2"/>
    <property type="match status" value="1"/>
</dbReference>
<dbReference type="GO" id="GO:0005793">
    <property type="term" value="C:endoplasmic reticulum-Golgi intermediate compartment"/>
    <property type="evidence" value="ECO:0007669"/>
    <property type="project" value="TreeGrafter"/>
</dbReference>
<dbReference type="GO" id="GO:0005783">
    <property type="term" value="C:endoplasmic reticulum"/>
    <property type="evidence" value="ECO:0007669"/>
    <property type="project" value="TreeGrafter"/>
</dbReference>